<gene>
    <name evidence="7" type="primary">crtD</name>
    <name evidence="7" type="ORF">ACFOGH_10575</name>
</gene>
<evidence type="ECO:0000256" key="2">
    <source>
        <dbReference type="ARBA" id="ARBA00006046"/>
    </source>
</evidence>
<evidence type="ECO:0000259" key="6">
    <source>
        <dbReference type="Pfam" id="PF01593"/>
    </source>
</evidence>
<evidence type="ECO:0000313" key="7">
    <source>
        <dbReference type="EMBL" id="MFC3181433.1"/>
    </source>
</evidence>
<dbReference type="GO" id="GO:0016491">
    <property type="term" value="F:oxidoreductase activity"/>
    <property type="evidence" value="ECO:0007669"/>
    <property type="project" value="UniProtKB-KW"/>
</dbReference>
<sequence length="523" mass="55109">MATTGQKIIVIGAGMGGLSAAIRLAAAGMQVTLVEAQAYPGGKMRSLASGAGPIDAGPTVLTLRGVFDDLFAVAGEDLEDHLTLVPQPLLARHWWLDGGRLDLFADPDQSGAAIAAFAGPAAEAEFHAFNRQSAQLYKAFERPMLQAMRPDVVGIGLNALRAPAIWPALLPQRSLAKHLGNTFTDPRLRQLFGRYSTYVGGAPDLSPAVLALIWQAEAQGVWAVKGGMHQLARALAELAARLGVTIRYGTSALRILRQGGRVTEVVLSDGRAVKCDAVVFNGDPAALLAGLLGNGPQQALKPVAAHPRSLSAWVWSFAATPAPFDLAHHNVFFASDPTREFGPIRQGRMPDEATLYVCAQDRGVTDFPNAGPDSGPERFEIIMNAPAKTTLSPHEVSECRAKTFPQLARFGLTFSPPPPDQALMTPQGFSALFPGSQGALYGRSPQSLMASFQRPGARTKVQGLYLAGGGAHPGAGVPMAALSGKHAAAAIQSDLTSDASWPQTVMRGGMSMVSRLTGHARSR</sequence>
<proteinExistence type="inferred from homology"/>
<comment type="pathway">
    <text evidence="1 5">Carotenoid biosynthesis.</text>
</comment>
<evidence type="ECO:0000256" key="4">
    <source>
        <dbReference type="ARBA" id="ARBA00023002"/>
    </source>
</evidence>
<dbReference type="RefSeq" id="WP_380073036.1">
    <property type="nucleotide sequence ID" value="NZ_JBHRTO010000001.1"/>
</dbReference>
<dbReference type="PANTHER" id="PTHR43734:SF7">
    <property type="entry name" value="4,4'-DIAPONEUROSPORENE OXYGENASE"/>
    <property type="match status" value="1"/>
</dbReference>
<dbReference type="NCBIfam" id="TIGR02734">
    <property type="entry name" value="crtI_fam"/>
    <property type="match status" value="1"/>
</dbReference>
<dbReference type="InterPro" id="IPR054841">
    <property type="entry name" value="carotdesatCrtD"/>
</dbReference>
<dbReference type="PRINTS" id="PR00420">
    <property type="entry name" value="RNGMNOXGNASE"/>
</dbReference>
<dbReference type="EC" id="1.3.99.27" evidence="7"/>
<dbReference type="InterPro" id="IPR002937">
    <property type="entry name" value="Amino_oxidase"/>
</dbReference>
<evidence type="ECO:0000256" key="5">
    <source>
        <dbReference type="RuleBase" id="RU362075"/>
    </source>
</evidence>
<keyword evidence="3 5" id="KW-0125">Carotenoid biosynthesis</keyword>
<dbReference type="Gene3D" id="3.50.50.60">
    <property type="entry name" value="FAD/NAD(P)-binding domain"/>
    <property type="match status" value="2"/>
</dbReference>
<protein>
    <submittedName>
        <fullName evidence="7">1-hydroxycarotenoid 3,4-desaturase CrtD</fullName>
        <ecNumber evidence="7">1.3.99.27</ecNumber>
    </submittedName>
</protein>
<dbReference type="Pfam" id="PF01593">
    <property type="entry name" value="Amino_oxidase"/>
    <property type="match status" value="1"/>
</dbReference>
<evidence type="ECO:0000313" key="8">
    <source>
        <dbReference type="Proteomes" id="UP001595547"/>
    </source>
</evidence>
<comment type="caution">
    <text evidence="7">The sequence shown here is derived from an EMBL/GenBank/DDBJ whole genome shotgun (WGS) entry which is preliminary data.</text>
</comment>
<dbReference type="PANTHER" id="PTHR43734">
    <property type="entry name" value="PHYTOENE DESATURASE"/>
    <property type="match status" value="1"/>
</dbReference>
<organism evidence="7 8">
    <name type="scientific">Cypionkella sinensis</name>
    <dbReference type="NCBI Taxonomy" id="1756043"/>
    <lineage>
        <taxon>Bacteria</taxon>
        <taxon>Pseudomonadati</taxon>
        <taxon>Pseudomonadota</taxon>
        <taxon>Alphaproteobacteria</taxon>
        <taxon>Rhodobacterales</taxon>
        <taxon>Paracoccaceae</taxon>
        <taxon>Cypionkella</taxon>
    </lineage>
</organism>
<comment type="similarity">
    <text evidence="2 5">Belongs to the carotenoid/retinoid oxidoreductase family.</text>
</comment>
<evidence type="ECO:0000256" key="3">
    <source>
        <dbReference type="ARBA" id="ARBA00022746"/>
    </source>
</evidence>
<dbReference type="PROSITE" id="PS00982">
    <property type="entry name" value="PHYTOENE_DH"/>
    <property type="match status" value="1"/>
</dbReference>
<keyword evidence="4 5" id="KW-0560">Oxidoreductase</keyword>
<dbReference type="InterPro" id="IPR008150">
    <property type="entry name" value="Phytoene_DH_bac_CS"/>
</dbReference>
<evidence type="ECO:0000256" key="1">
    <source>
        <dbReference type="ARBA" id="ARBA00004829"/>
    </source>
</evidence>
<dbReference type="NCBIfam" id="NF045637">
    <property type="entry name" value="carotdesatCrtDProt"/>
    <property type="match status" value="1"/>
</dbReference>
<feature type="domain" description="Amine oxidase" evidence="6">
    <location>
        <begin position="15"/>
        <end position="491"/>
    </location>
</feature>
<accession>A0ABV7J0T5</accession>
<name>A0ABV7J0T5_9RHOB</name>
<keyword evidence="8" id="KW-1185">Reference proteome</keyword>
<dbReference type="EMBL" id="JBHRTO010000001">
    <property type="protein sequence ID" value="MFC3181433.1"/>
    <property type="molecule type" value="Genomic_DNA"/>
</dbReference>
<dbReference type="Proteomes" id="UP001595547">
    <property type="component" value="Unassembled WGS sequence"/>
</dbReference>
<dbReference type="InterPro" id="IPR036188">
    <property type="entry name" value="FAD/NAD-bd_sf"/>
</dbReference>
<dbReference type="SUPFAM" id="SSF51905">
    <property type="entry name" value="FAD/NAD(P)-binding domain"/>
    <property type="match status" value="1"/>
</dbReference>
<reference evidence="8" key="1">
    <citation type="journal article" date="2019" name="Int. J. Syst. Evol. Microbiol.">
        <title>The Global Catalogue of Microorganisms (GCM) 10K type strain sequencing project: providing services to taxonomists for standard genome sequencing and annotation.</title>
        <authorList>
            <consortium name="The Broad Institute Genomics Platform"/>
            <consortium name="The Broad Institute Genome Sequencing Center for Infectious Disease"/>
            <person name="Wu L."/>
            <person name="Ma J."/>
        </authorList>
    </citation>
    <scope>NUCLEOTIDE SEQUENCE [LARGE SCALE GENOMIC DNA]</scope>
    <source>
        <strain evidence="8">KCTC 52039</strain>
    </source>
</reference>
<dbReference type="InterPro" id="IPR014105">
    <property type="entry name" value="Carotenoid/retinoid_OxRdtase"/>
</dbReference>